<evidence type="ECO:0000313" key="1">
    <source>
        <dbReference type="EMBL" id="JAE13593.1"/>
    </source>
</evidence>
<reference evidence="1" key="2">
    <citation type="journal article" date="2015" name="Data Brief">
        <title>Shoot transcriptome of the giant reed, Arundo donax.</title>
        <authorList>
            <person name="Barrero R.A."/>
            <person name="Guerrero F.D."/>
            <person name="Moolhuijzen P."/>
            <person name="Goolsby J.A."/>
            <person name="Tidwell J."/>
            <person name="Bellgard S.E."/>
            <person name="Bellgard M.I."/>
        </authorList>
    </citation>
    <scope>NUCLEOTIDE SEQUENCE</scope>
    <source>
        <tissue evidence="1">Shoot tissue taken approximately 20 cm above the soil surface</tissue>
    </source>
</reference>
<dbReference type="AlphaFoldDB" id="A0A0A9FZ30"/>
<accession>A0A0A9FZ30</accession>
<dbReference type="EMBL" id="GBRH01184303">
    <property type="protein sequence ID" value="JAE13593.1"/>
    <property type="molecule type" value="Transcribed_RNA"/>
</dbReference>
<proteinExistence type="predicted"/>
<sequence length="30" mass="3432">MIGCICCIHLAFVLEQRDLSCLSLLHKQPF</sequence>
<reference evidence="1" key="1">
    <citation type="submission" date="2014-09" db="EMBL/GenBank/DDBJ databases">
        <authorList>
            <person name="Magalhaes I.L.F."/>
            <person name="Oliveira U."/>
            <person name="Santos F.R."/>
            <person name="Vidigal T.H.D.A."/>
            <person name="Brescovit A.D."/>
            <person name="Santos A.J."/>
        </authorList>
    </citation>
    <scope>NUCLEOTIDE SEQUENCE</scope>
    <source>
        <tissue evidence="1">Shoot tissue taken approximately 20 cm above the soil surface</tissue>
    </source>
</reference>
<organism evidence="1">
    <name type="scientific">Arundo donax</name>
    <name type="common">Giant reed</name>
    <name type="synonym">Donax arundinaceus</name>
    <dbReference type="NCBI Taxonomy" id="35708"/>
    <lineage>
        <taxon>Eukaryota</taxon>
        <taxon>Viridiplantae</taxon>
        <taxon>Streptophyta</taxon>
        <taxon>Embryophyta</taxon>
        <taxon>Tracheophyta</taxon>
        <taxon>Spermatophyta</taxon>
        <taxon>Magnoliopsida</taxon>
        <taxon>Liliopsida</taxon>
        <taxon>Poales</taxon>
        <taxon>Poaceae</taxon>
        <taxon>PACMAD clade</taxon>
        <taxon>Arundinoideae</taxon>
        <taxon>Arundineae</taxon>
        <taxon>Arundo</taxon>
    </lineage>
</organism>
<protein>
    <submittedName>
        <fullName evidence="1">Uncharacterized protein</fullName>
    </submittedName>
</protein>
<name>A0A0A9FZ30_ARUDO</name>